<dbReference type="SUPFAM" id="SSF53383">
    <property type="entry name" value="PLP-dependent transferases"/>
    <property type="match status" value="1"/>
</dbReference>
<dbReference type="CDD" id="cd00609">
    <property type="entry name" value="AAT_like"/>
    <property type="match status" value="1"/>
</dbReference>
<organism evidence="1 2">
    <name type="scientific">Granulimonas faecalis</name>
    <dbReference type="NCBI Taxonomy" id="2894155"/>
    <lineage>
        <taxon>Bacteria</taxon>
        <taxon>Bacillati</taxon>
        <taxon>Actinomycetota</taxon>
        <taxon>Coriobacteriia</taxon>
        <taxon>Coriobacteriales</taxon>
        <taxon>Kribbibacteriaceae</taxon>
        <taxon>Granulimonas</taxon>
    </lineage>
</organism>
<dbReference type="InterPro" id="IPR015421">
    <property type="entry name" value="PyrdxlP-dep_Trfase_major"/>
</dbReference>
<evidence type="ECO:0000313" key="2">
    <source>
        <dbReference type="Proteomes" id="UP001055025"/>
    </source>
</evidence>
<protein>
    <submittedName>
        <fullName evidence="1">Aminotransferase</fullName>
    </submittedName>
</protein>
<name>A0AAV5B1Q1_9ACTN</name>
<sequence>MDNVYLALDDAALAAEVDRLQADVDALAAKGLSLDMARGKPSREQVDLSRSMLDALDSGSCLEDQGQDAANYGVPDGLPSARALMASLMGVPASQVVVAGSSSLNLMFDCVAHGFVRGVRGAKPQCAQGPLRFLCPAPGYDRHFAVTEHFGFENVPVPMTPEGPDMDVVEGLVADPSVKGIWCVPKYQNPCGITYSDETVRRMAALRPAAPDFRVYWDNAYAVHNLYDEGDELLNIFDVLAGEGRDALVYEFASTSKVTFPGSGIAAVAASPADIADLKGSFAVERVCPDKMSQLMHVRSFPDVDAVRAHMARLAEVLRPRFELVERRLSEGLGETGCATWTTPRGGYFVSFEGPEGSASRIVELCRRTGVTLTGAGATWPGDDPRDSNIRIAPSYPTLEELDAALEVFCACARLVSAQLAAEARGLR</sequence>
<dbReference type="RefSeq" id="WP_265590514.1">
    <property type="nucleotide sequence ID" value="NZ_BQKC01000001.1"/>
</dbReference>
<gene>
    <name evidence="1" type="ORF">ATOP_02990</name>
</gene>
<dbReference type="GO" id="GO:0004069">
    <property type="term" value="F:L-aspartate:2-oxoglutarate aminotransferase activity"/>
    <property type="evidence" value="ECO:0007669"/>
    <property type="project" value="InterPro"/>
</dbReference>
<dbReference type="AlphaFoldDB" id="A0AAV5B1Q1"/>
<dbReference type="PANTHER" id="PTHR43799:SF1">
    <property type="entry name" value="ASPARTATE AMINOTRANSFERASE"/>
    <property type="match status" value="1"/>
</dbReference>
<dbReference type="Proteomes" id="UP001055025">
    <property type="component" value="Unassembled WGS sequence"/>
</dbReference>
<dbReference type="Pfam" id="PF12897">
    <property type="entry name" value="Asp_aminotransf"/>
    <property type="match status" value="1"/>
</dbReference>
<proteinExistence type="predicted"/>
<keyword evidence="1" id="KW-0808">Transferase</keyword>
<comment type="caution">
    <text evidence="1">The sequence shown here is derived from an EMBL/GenBank/DDBJ whole genome shotgun (WGS) entry which is preliminary data.</text>
</comment>
<dbReference type="Gene3D" id="3.90.1150.10">
    <property type="entry name" value="Aspartate Aminotransferase, domain 1"/>
    <property type="match status" value="1"/>
</dbReference>
<reference evidence="1" key="1">
    <citation type="journal article" date="2022" name="Int. J. Syst. Evol. Microbiol.">
        <title>Granulimonas faecalis gen. nov., sp. nov., and Leptogranulimonas caecicola gen. nov., sp. nov., novel lactate-producing Atopobiaceae bacteria isolated from mouse intestines, and an emended description of the family Atopobiaceae.</title>
        <authorList>
            <person name="Morinaga K."/>
            <person name="Kusada H."/>
            <person name="Sakamoto S."/>
            <person name="Murakami T."/>
            <person name="Toyoda A."/>
            <person name="Mori H."/>
            <person name="Meng X.Y."/>
            <person name="Takashino M."/>
            <person name="Murotomi K."/>
            <person name="Tamaki H."/>
        </authorList>
    </citation>
    <scope>NUCLEOTIDE SEQUENCE</scope>
    <source>
        <strain evidence="1">OPF53</strain>
    </source>
</reference>
<accession>A0AAV5B1Q1</accession>
<dbReference type="InterPro" id="IPR015424">
    <property type="entry name" value="PyrdxlP-dep_Trfase"/>
</dbReference>
<dbReference type="InterPro" id="IPR024551">
    <property type="entry name" value="AspAT_Ic"/>
</dbReference>
<keyword evidence="2" id="KW-1185">Reference proteome</keyword>
<evidence type="ECO:0000313" key="1">
    <source>
        <dbReference type="EMBL" id="GJM54644.1"/>
    </source>
</evidence>
<dbReference type="Gene3D" id="3.40.640.10">
    <property type="entry name" value="Type I PLP-dependent aspartate aminotransferase-like (Major domain)"/>
    <property type="match status" value="1"/>
</dbReference>
<dbReference type="InterPro" id="IPR015422">
    <property type="entry name" value="PyrdxlP-dep_Trfase_small"/>
</dbReference>
<dbReference type="PANTHER" id="PTHR43799">
    <property type="entry name" value="AMINOTRANSFERASE, PUTATIVE-RELATED"/>
    <property type="match status" value="1"/>
</dbReference>
<dbReference type="EMBL" id="BQKC01000001">
    <property type="protein sequence ID" value="GJM54644.1"/>
    <property type="molecule type" value="Genomic_DNA"/>
</dbReference>
<keyword evidence="1" id="KW-0032">Aminotransferase</keyword>